<proteinExistence type="predicted"/>
<name>A0A151N0W3_ALLMI</name>
<dbReference type="EMBL" id="AKHW03004164">
    <property type="protein sequence ID" value="KYO30441.1"/>
    <property type="molecule type" value="Genomic_DNA"/>
</dbReference>
<accession>A0A151N0W3</accession>
<sequence>MVAWAVEATEKDRQVLDTILALAVSFMTPIPGPSPLGPWQLAMAQPLVPALPPPWQLATAQHQWAWDELCLDPSLLNTHTLGMDQDFTVKEFVVCWAAANKVEGFCFRRPSPGDEKLKLGKELAPRGHMD</sequence>
<comment type="caution">
    <text evidence="1">The sequence shown here is derived from an EMBL/GenBank/DDBJ whole genome shotgun (WGS) entry which is preliminary data.</text>
</comment>
<gene>
    <name evidence="1" type="ORF">Y1Q_0019067</name>
</gene>
<keyword evidence="2" id="KW-1185">Reference proteome</keyword>
<reference evidence="1 2" key="1">
    <citation type="journal article" date="2012" name="Genome Biol.">
        <title>Sequencing three crocodilian genomes to illuminate the evolution of archosaurs and amniotes.</title>
        <authorList>
            <person name="St John J.A."/>
            <person name="Braun E.L."/>
            <person name="Isberg S.R."/>
            <person name="Miles L.G."/>
            <person name="Chong A.Y."/>
            <person name="Gongora J."/>
            <person name="Dalzell P."/>
            <person name="Moran C."/>
            <person name="Bed'hom B."/>
            <person name="Abzhanov A."/>
            <person name="Burgess S.C."/>
            <person name="Cooksey A.M."/>
            <person name="Castoe T.A."/>
            <person name="Crawford N.G."/>
            <person name="Densmore L.D."/>
            <person name="Drew J.C."/>
            <person name="Edwards S.V."/>
            <person name="Faircloth B.C."/>
            <person name="Fujita M.K."/>
            <person name="Greenwold M.J."/>
            <person name="Hoffmann F.G."/>
            <person name="Howard J.M."/>
            <person name="Iguchi T."/>
            <person name="Janes D.E."/>
            <person name="Khan S.Y."/>
            <person name="Kohno S."/>
            <person name="de Koning A.J."/>
            <person name="Lance S.L."/>
            <person name="McCarthy F.M."/>
            <person name="McCormack J.E."/>
            <person name="Merchant M.E."/>
            <person name="Peterson D.G."/>
            <person name="Pollock D.D."/>
            <person name="Pourmand N."/>
            <person name="Raney B.J."/>
            <person name="Roessler K.A."/>
            <person name="Sanford J.R."/>
            <person name="Sawyer R.H."/>
            <person name="Schmidt C.J."/>
            <person name="Triplett E.W."/>
            <person name="Tuberville T.D."/>
            <person name="Venegas-Anaya M."/>
            <person name="Howard J.T."/>
            <person name="Jarvis E.D."/>
            <person name="Guillette L.J.Jr."/>
            <person name="Glenn T.C."/>
            <person name="Green R.E."/>
            <person name="Ray D.A."/>
        </authorList>
    </citation>
    <scope>NUCLEOTIDE SEQUENCE [LARGE SCALE GENOMIC DNA]</scope>
    <source>
        <strain evidence="1">KSC_2009_1</strain>
    </source>
</reference>
<protein>
    <submittedName>
        <fullName evidence="1">Uncharacterized protein</fullName>
    </submittedName>
</protein>
<dbReference type="Proteomes" id="UP000050525">
    <property type="component" value="Unassembled WGS sequence"/>
</dbReference>
<evidence type="ECO:0000313" key="2">
    <source>
        <dbReference type="Proteomes" id="UP000050525"/>
    </source>
</evidence>
<evidence type="ECO:0000313" key="1">
    <source>
        <dbReference type="EMBL" id="KYO30441.1"/>
    </source>
</evidence>
<dbReference type="AlphaFoldDB" id="A0A151N0W3"/>
<organism evidence="1 2">
    <name type="scientific">Alligator mississippiensis</name>
    <name type="common">American alligator</name>
    <dbReference type="NCBI Taxonomy" id="8496"/>
    <lineage>
        <taxon>Eukaryota</taxon>
        <taxon>Metazoa</taxon>
        <taxon>Chordata</taxon>
        <taxon>Craniata</taxon>
        <taxon>Vertebrata</taxon>
        <taxon>Euteleostomi</taxon>
        <taxon>Archelosauria</taxon>
        <taxon>Archosauria</taxon>
        <taxon>Crocodylia</taxon>
        <taxon>Alligatoridae</taxon>
        <taxon>Alligatorinae</taxon>
        <taxon>Alligator</taxon>
    </lineage>
</organism>